<feature type="compositionally biased region" description="Polar residues" evidence="9">
    <location>
        <begin position="698"/>
        <end position="714"/>
    </location>
</feature>
<evidence type="ECO:0000256" key="5">
    <source>
        <dbReference type="ARBA" id="ARBA00023125"/>
    </source>
</evidence>
<dbReference type="RefSeq" id="XP_033694500.1">
    <property type="nucleotide sequence ID" value="XM_033838609.1"/>
</dbReference>
<reference evidence="12 13" key="1">
    <citation type="submission" date="2025-04" db="UniProtKB">
        <authorList>
            <consortium name="RefSeq"/>
        </authorList>
    </citation>
    <scope>IDENTIFICATION</scope>
    <source>
        <tissue evidence="12 13">Spleen</tissue>
    </source>
</reference>
<dbReference type="FunFam" id="3.30.450.20:FF:000016">
    <property type="entry name" value="Circadian locomoter output cycles protein"/>
    <property type="match status" value="1"/>
</dbReference>
<dbReference type="InterPro" id="IPR035965">
    <property type="entry name" value="PAS-like_dom_sf"/>
</dbReference>
<feature type="domain" description="PAS" evidence="10">
    <location>
        <begin position="228"/>
        <end position="275"/>
    </location>
</feature>
<keyword evidence="8" id="KW-0539">Nucleus</keyword>
<evidence type="ECO:0000256" key="8">
    <source>
        <dbReference type="ARBA" id="ARBA00023242"/>
    </source>
</evidence>
<dbReference type="GO" id="GO:0000978">
    <property type="term" value="F:RNA polymerase II cis-regulatory region sequence-specific DNA binding"/>
    <property type="evidence" value="ECO:0007669"/>
    <property type="project" value="TreeGrafter"/>
</dbReference>
<dbReference type="SMART" id="SM00091">
    <property type="entry name" value="PAS"/>
    <property type="match status" value="2"/>
</dbReference>
<dbReference type="RefSeq" id="XP_073647131.1">
    <property type="nucleotide sequence ID" value="XM_073791030.1"/>
</dbReference>
<evidence type="ECO:0000256" key="1">
    <source>
        <dbReference type="ARBA" id="ARBA00022737"/>
    </source>
</evidence>
<dbReference type="FunFam" id="3.30.450.20:FF:000022">
    <property type="entry name" value="circadian locomoter output cycles protein kaput"/>
    <property type="match status" value="1"/>
</dbReference>
<organism evidence="11 13">
    <name type="scientific">Tursiops truncatus</name>
    <name type="common">Atlantic bottle-nosed dolphin</name>
    <name type="synonym">Delphinus truncatus</name>
    <dbReference type="NCBI Taxonomy" id="9739"/>
    <lineage>
        <taxon>Eukaryota</taxon>
        <taxon>Metazoa</taxon>
        <taxon>Chordata</taxon>
        <taxon>Craniata</taxon>
        <taxon>Vertebrata</taxon>
        <taxon>Euteleostomi</taxon>
        <taxon>Mammalia</taxon>
        <taxon>Eutheria</taxon>
        <taxon>Laurasiatheria</taxon>
        <taxon>Artiodactyla</taxon>
        <taxon>Whippomorpha</taxon>
        <taxon>Cetacea</taxon>
        <taxon>Odontoceti</taxon>
        <taxon>Delphinidae</taxon>
        <taxon>Tursiops</taxon>
    </lineage>
</organism>
<dbReference type="InterPro" id="IPR001610">
    <property type="entry name" value="PAC"/>
</dbReference>
<dbReference type="PANTHER" id="PTHR46055">
    <property type="entry name" value="CIRCADIAN LOCOMOTER OUTPUT CYCLES PROTEIN KAPUT"/>
    <property type="match status" value="1"/>
</dbReference>
<evidence type="ECO:0000313" key="12">
    <source>
        <dbReference type="RefSeq" id="XP_033694499.1"/>
    </source>
</evidence>
<dbReference type="GO" id="GO:0006974">
    <property type="term" value="P:DNA damage response"/>
    <property type="evidence" value="ECO:0007669"/>
    <property type="project" value="UniProtKB-KW"/>
</dbReference>
<feature type="region of interest" description="Disordered" evidence="9">
    <location>
        <begin position="640"/>
        <end position="661"/>
    </location>
</feature>
<feature type="compositionally biased region" description="Polar residues" evidence="9">
    <location>
        <begin position="721"/>
        <end position="744"/>
    </location>
</feature>
<dbReference type="GO" id="GO:0000981">
    <property type="term" value="F:DNA-binding transcription factor activity, RNA polymerase II-specific"/>
    <property type="evidence" value="ECO:0007669"/>
    <property type="project" value="InterPro"/>
</dbReference>
<dbReference type="Gene3D" id="3.30.450.20">
    <property type="entry name" value="PAS domain"/>
    <property type="match status" value="2"/>
</dbReference>
<dbReference type="Pfam" id="PF00989">
    <property type="entry name" value="PAS"/>
    <property type="match status" value="1"/>
</dbReference>
<feature type="region of interest" description="Disordered" evidence="9">
    <location>
        <begin position="565"/>
        <end position="598"/>
    </location>
</feature>
<feature type="region of interest" description="Disordered" evidence="9">
    <location>
        <begin position="520"/>
        <end position="545"/>
    </location>
</feature>
<feature type="compositionally biased region" description="Polar residues" evidence="9">
    <location>
        <begin position="565"/>
        <end position="575"/>
    </location>
</feature>
<dbReference type="InterPro" id="IPR013767">
    <property type="entry name" value="PAS_fold"/>
</dbReference>
<feature type="region of interest" description="Disordered" evidence="9">
    <location>
        <begin position="690"/>
        <end position="774"/>
    </location>
</feature>
<keyword evidence="3" id="KW-0805">Transcription regulation</keyword>
<dbReference type="Pfam" id="PF14598">
    <property type="entry name" value="PAS_11"/>
    <property type="match status" value="1"/>
</dbReference>
<keyword evidence="11" id="KW-1185">Reference proteome</keyword>
<dbReference type="PRINTS" id="PR00785">
    <property type="entry name" value="NCTRNSLOCATR"/>
</dbReference>
<evidence type="ECO:0000256" key="9">
    <source>
        <dbReference type="SAM" id="MobiDB-lite"/>
    </source>
</evidence>
<evidence type="ECO:0000256" key="6">
    <source>
        <dbReference type="ARBA" id="ARBA00023159"/>
    </source>
</evidence>
<feature type="compositionally biased region" description="Low complexity" evidence="9">
    <location>
        <begin position="372"/>
        <end position="381"/>
    </location>
</feature>
<keyword evidence="2" id="KW-0227">DNA damage</keyword>
<dbReference type="GO" id="GO:0032922">
    <property type="term" value="P:circadian regulation of gene expression"/>
    <property type="evidence" value="ECO:0007669"/>
    <property type="project" value="InterPro"/>
</dbReference>
<dbReference type="GeneID" id="101337600"/>
<dbReference type="CTD" id="4862"/>
<dbReference type="RefSeq" id="XP_033694499.1">
    <property type="nucleotide sequence ID" value="XM_033838608.1"/>
</dbReference>
<keyword evidence="7" id="KW-0804">Transcription</keyword>
<dbReference type="AlphaFoldDB" id="A0A6J3PWP5"/>
<dbReference type="InterPro" id="IPR001067">
    <property type="entry name" value="Nuc_translocat"/>
</dbReference>
<dbReference type="PANTHER" id="PTHR46055:SF1">
    <property type="entry name" value="NEURONAL PAS DOMAIN-CONTAINING PROTEIN 2"/>
    <property type="match status" value="1"/>
</dbReference>
<dbReference type="PROSITE" id="PS50112">
    <property type="entry name" value="PAS"/>
    <property type="match status" value="2"/>
</dbReference>
<evidence type="ECO:0000256" key="4">
    <source>
        <dbReference type="ARBA" id="ARBA00023108"/>
    </source>
</evidence>
<gene>
    <name evidence="12 13" type="primary">NPAS2</name>
</gene>
<dbReference type="InterPro" id="IPR000014">
    <property type="entry name" value="PAS"/>
</dbReference>
<accession>A0A6J3PWP5</accession>
<evidence type="ECO:0000256" key="7">
    <source>
        <dbReference type="ARBA" id="ARBA00023163"/>
    </source>
</evidence>
<dbReference type="GO" id="GO:0005737">
    <property type="term" value="C:cytoplasm"/>
    <property type="evidence" value="ECO:0007669"/>
    <property type="project" value="InterPro"/>
</dbReference>
<evidence type="ECO:0000313" key="13">
    <source>
        <dbReference type="RefSeq" id="XP_033694500.1"/>
    </source>
</evidence>
<proteinExistence type="predicted"/>
<dbReference type="SMART" id="SM00086">
    <property type="entry name" value="PAC"/>
    <property type="match status" value="1"/>
</dbReference>
<evidence type="ECO:0000259" key="10">
    <source>
        <dbReference type="PROSITE" id="PS50112"/>
    </source>
</evidence>
<keyword evidence="6" id="KW-0010">Activator</keyword>
<name>A0A6J3PWP5_TURTR</name>
<feature type="region of interest" description="Disordered" evidence="9">
    <location>
        <begin position="365"/>
        <end position="403"/>
    </location>
</feature>
<evidence type="ECO:0000256" key="2">
    <source>
        <dbReference type="ARBA" id="ARBA00022763"/>
    </source>
</evidence>
<keyword evidence="5" id="KW-0238">DNA-binding</keyword>
<dbReference type="CDD" id="cd00130">
    <property type="entry name" value="PAS"/>
    <property type="match status" value="2"/>
</dbReference>
<evidence type="ECO:0000256" key="3">
    <source>
        <dbReference type="ARBA" id="ARBA00023015"/>
    </source>
</evidence>
<dbReference type="InterPro" id="IPR047230">
    <property type="entry name" value="CLOCK-like"/>
</dbReference>
<feature type="compositionally biased region" description="Low complexity" evidence="9">
    <location>
        <begin position="522"/>
        <end position="544"/>
    </location>
</feature>
<sequence length="774" mass="85754">MKMRKTGQRELLETSLRRSVGTSSMFSSKSSAPCCLATRGRWTRPPCWRRSSDSCRNTMALDGFIIAVTTDGSILYVSDSITPLLGHLPSDVTDQNLLRFLPEQEHSEVYKMLSSHMLVTDSPSPEHLKSDNDLEFYCHLLRGSLNPKEFPTYEYIKFVGNFRSYNNAPSPSCNGFDSALSRTCRMPLGKEVCFIATVRLATPQFLKEMCIVDKPLEEFTSRHSLEWKFLFLDHRAPPIIGYLPFEVLGTSGYDYYHVDDLELLARCHQHLMQFGKGKSCCYRFLTKGQQWIWLQTHYYITYHQWNSKPEFIVCTHSVVSYAEVRVERRQELALEDPLLETVHPSALKHKGSSLEAQQHFNALDVGTSGLNTSHSPSASSRSSHKSSRTAVSEPTSTPGKLRAEAGTTALPRSAQELPVLGLSQAATMPAPLPAPASCDVTQQLLPQAILQSPPAPVTQFSAQLSMFQTIKDQLEQRTRILQANIRWQQEELHKIQEQLCLVQDSSVQMFLQQPDVSLSFSSAQRPGAQQQLQQRSGPGPQPQLVASPQLLGQVASAQVTSQHLLRDSSVISTQGPKPLRSPQMMQGNSLTPQFSSTSAVLPPALSLTTPASASQEASQGQPSPDFSHDRQLRLLLSQPIQPMMPGPCDARRPSEVGRPGRQVRYPQSQAACPNPDVHTTTSSASTPVLLMGLHPHFPTSQPSPLKPAQTQQQPPCFLQVQAPTSLHSDQQDSLRLSTYSQQPGTLGYPPPAPSRPPRRLSSLSESSGLQQLPR</sequence>
<keyword evidence="1" id="KW-0677">Repeat</keyword>
<protein>
    <submittedName>
        <fullName evidence="12 13">Neuronal PAS domain-containing protein 2 isoform X7</fullName>
    </submittedName>
</protein>
<keyword evidence="4" id="KW-0090">Biological rhythms</keyword>
<feature type="compositionally biased region" description="Polar residues" evidence="9">
    <location>
        <begin position="583"/>
        <end position="598"/>
    </location>
</feature>
<feature type="compositionally biased region" description="Low complexity" evidence="9">
    <location>
        <begin position="759"/>
        <end position="774"/>
    </location>
</feature>
<dbReference type="Proteomes" id="UP000245320">
    <property type="component" value="Chromosome 14"/>
</dbReference>
<evidence type="ECO:0000313" key="11">
    <source>
        <dbReference type="Proteomes" id="UP000245320"/>
    </source>
</evidence>
<feature type="domain" description="PAS" evidence="10">
    <location>
        <begin position="60"/>
        <end position="113"/>
    </location>
</feature>
<dbReference type="GO" id="GO:1990513">
    <property type="term" value="C:CLOCK-BMAL transcription complex"/>
    <property type="evidence" value="ECO:0007669"/>
    <property type="project" value="TreeGrafter"/>
</dbReference>
<dbReference type="SUPFAM" id="SSF55785">
    <property type="entry name" value="PYP-like sensor domain (PAS domain)"/>
    <property type="match status" value="2"/>
</dbReference>